<dbReference type="Gene3D" id="1.20.1260.10">
    <property type="match status" value="1"/>
</dbReference>
<comment type="caution">
    <text evidence="4">The sequence shown here is derived from an EMBL/GenBank/DDBJ whole genome shotgun (WGS) entry which is preliminary data.</text>
</comment>
<evidence type="ECO:0000313" key="5">
    <source>
        <dbReference type="Proteomes" id="UP000523007"/>
    </source>
</evidence>
<accession>A0A7W7RJM7</accession>
<keyword evidence="5" id="KW-1185">Reference proteome</keyword>
<gene>
    <name evidence="4" type="ORF">F4561_004034</name>
</gene>
<dbReference type="EMBL" id="JACHJT010000001">
    <property type="protein sequence ID" value="MBB4933214.1"/>
    <property type="molecule type" value="Genomic_DNA"/>
</dbReference>
<dbReference type="AlphaFoldDB" id="A0A7W7RJM7"/>
<dbReference type="RefSeq" id="WP_184580860.1">
    <property type="nucleotide sequence ID" value="NZ_JACHJT010000001.1"/>
</dbReference>
<feature type="compositionally biased region" description="Low complexity" evidence="1">
    <location>
        <begin position="25"/>
        <end position="38"/>
    </location>
</feature>
<feature type="chain" id="PRO_5030745415" evidence="2">
    <location>
        <begin position="25"/>
        <end position="204"/>
    </location>
</feature>
<protein>
    <submittedName>
        <fullName evidence="4">Uncharacterized protein (DUF305 family)</fullName>
    </submittedName>
</protein>
<feature type="region of interest" description="Disordered" evidence="1">
    <location>
        <begin position="25"/>
        <end position="56"/>
    </location>
</feature>
<dbReference type="InterPro" id="IPR005183">
    <property type="entry name" value="DUF305_CopM-like"/>
</dbReference>
<feature type="signal peptide" evidence="2">
    <location>
        <begin position="1"/>
        <end position="24"/>
    </location>
</feature>
<dbReference type="PANTHER" id="PTHR36933:SF1">
    <property type="entry name" value="SLL0788 PROTEIN"/>
    <property type="match status" value="1"/>
</dbReference>
<feature type="domain" description="DUF305" evidence="3">
    <location>
        <begin position="60"/>
        <end position="201"/>
    </location>
</feature>
<evidence type="ECO:0000256" key="2">
    <source>
        <dbReference type="SAM" id="SignalP"/>
    </source>
</evidence>
<proteinExistence type="predicted"/>
<evidence type="ECO:0000313" key="4">
    <source>
        <dbReference type="EMBL" id="MBB4933214.1"/>
    </source>
</evidence>
<sequence length="204" mass="21984">MHRGILAAGAVVVIAATACTGTNAADDPPIIDPGAPGDSPAPVPTEDLEQGEDPDHNEADAKFMVHMIEHHKQALEMSELAEDRADRDAIVSIAERIYDGQDAEIKAMQGWVNSNVENPEDYEIDHSEMKGMASPEEMDELEGSSGDDFDQLFVDLMVTHHEGGVTMAENVLINGSSDTISGFANEVISTQRGEIARLENIIDD</sequence>
<dbReference type="Pfam" id="PF03713">
    <property type="entry name" value="DUF305"/>
    <property type="match status" value="1"/>
</dbReference>
<organism evidence="4 5">
    <name type="scientific">Lipingzhangella halophila</name>
    <dbReference type="NCBI Taxonomy" id="1783352"/>
    <lineage>
        <taxon>Bacteria</taxon>
        <taxon>Bacillati</taxon>
        <taxon>Actinomycetota</taxon>
        <taxon>Actinomycetes</taxon>
        <taxon>Streptosporangiales</taxon>
        <taxon>Nocardiopsidaceae</taxon>
        <taxon>Lipingzhangella</taxon>
    </lineage>
</organism>
<dbReference type="PROSITE" id="PS51257">
    <property type="entry name" value="PROKAR_LIPOPROTEIN"/>
    <property type="match status" value="1"/>
</dbReference>
<name>A0A7W7RJM7_9ACTN</name>
<evidence type="ECO:0000259" key="3">
    <source>
        <dbReference type="Pfam" id="PF03713"/>
    </source>
</evidence>
<evidence type="ECO:0000256" key="1">
    <source>
        <dbReference type="SAM" id="MobiDB-lite"/>
    </source>
</evidence>
<dbReference type="Proteomes" id="UP000523007">
    <property type="component" value="Unassembled WGS sequence"/>
</dbReference>
<dbReference type="PANTHER" id="PTHR36933">
    <property type="entry name" value="SLL0788 PROTEIN"/>
    <property type="match status" value="1"/>
</dbReference>
<keyword evidence="2" id="KW-0732">Signal</keyword>
<reference evidence="4 5" key="1">
    <citation type="submission" date="2020-08" db="EMBL/GenBank/DDBJ databases">
        <title>Sequencing the genomes of 1000 actinobacteria strains.</title>
        <authorList>
            <person name="Klenk H.-P."/>
        </authorList>
    </citation>
    <scope>NUCLEOTIDE SEQUENCE [LARGE SCALE GENOMIC DNA]</scope>
    <source>
        <strain evidence="4 5">DSM 102030</strain>
    </source>
</reference>
<dbReference type="InterPro" id="IPR012347">
    <property type="entry name" value="Ferritin-like"/>
</dbReference>